<reference evidence="2" key="2">
    <citation type="submission" date="2020-09" db="EMBL/GenBank/DDBJ databases">
        <authorList>
            <person name="Sun Q."/>
            <person name="Ohkuma M."/>
        </authorList>
    </citation>
    <scope>NUCLEOTIDE SEQUENCE</scope>
    <source>
        <strain evidence="2">JCM 3313</strain>
    </source>
</reference>
<evidence type="ECO:0000313" key="2">
    <source>
        <dbReference type="EMBL" id="GGP78541.1"/>
    </source>
</evidence>
<dbReference type="Proteomes" id="UP000639606">
    <property type="component" value="Unassembled WGS sequence"/>
</dbReference>
<dbReference type="AlphaFoldDB" id="A0A918ASL9"/>
<evidence type="ECO:0000256" key="1">
    <source>
        <dbReference type="SAM" id="MobiDB-lite"/>
    </source>
</evidence>
<keyword evidence="3" id="KW-1185">Reference proteome</keyword>
<evidence type="ECO:0000313" key="3">
    <source>
        <dbReference type="Proteomes" id="UP000639606"/>
    </source>
</evidence>
<protein>
    <submittedName>
        <fullName evidence="2">Uncharacterized protein</fullName>
    </submittedName>
</protein>
<sequence length="137" mass="14204">MTIAATDASTPSGSTAWAPVASSSTTPSTPMTAPTAGGVLGRSASSGPASSIVTMADHVARIQAEWARERPDVDVTPQGVIGRPHRLAALLTEELCLVYRRHGLSEGAFDVLEPADAQRLETILTTLLARFGSPPTP</sequence>
<dbReference type="RefSeq" id="WP_229796228.1">
    <property type="nucleotide sequence ID" value="NZ_BMRG01000018.1"/>
</dbReference>
<comment type="caution">
    <text evidence="2">The sequence shown here is derived from an EMBL/GenBank/DDBJ whole genome shotgun (WGS) entry which is preliminary data.</text>
</comment>
<feature type="region of interest" description="Disordered" evidence="1">
    <location>
        <begin position="1"/>
        <end position="49"/>
    </location>
</feature>
<feature type="compositionally biased region" description="Low complexity" evidence="1">
    <location>
        <begin position="14"/>
        <end position="36"/>
    </location>
</feature>
<proteinExistence type="predicted"/>
<gene>
    <name evidence="2" type="ORF">GCM10010185_60430</name>
</gene>
<dbReference type="EMBL" id="BMRG01000018">
    <property type="protein sequence ID" value="GGP78541.1"/>
    <property type="molecule type" value="Genomic_DNA"/>
</dbReference>
<name>A0A918ASL9_9PSEU</name>
<organism evidence="2 3">
    <name type="scientific">Saccharothrix coeruleofusca</name>
    <dbReference type="NCBI Taxonomy" id="33919"/>
    <lineage>
        <taxon>Bacteria</taxon>
        <taxon>Bacillati</taxon>
        <taxon>Actinomycetota</taxon>
        <taxon>Actinomycetes</taxon>
        <taxon>Pseudonocardiales</taxon>
        <taxon>Pseudonocardiaceae</taxon>
        <taxon>Saccharothrix</taxon>
    </lineage>
</organism>
<accession>A0A918ASL9</accession>
<reference evidence="2" key="1">
    <citation type="journal article" date="2014" name="Int. J. Syst. Evol. Microbiol.">
        <title>Complete genome sequence of Corynebacterium casei LMG S-19264T (=DSM 44701T), isolated from a smear-ripened cheese.</title>
        <authorList>
            <consortium name="US DOE Joint Genome Institute (JGI-PGF)"/>
            <person name="Walter F."/>
            <person name="Albersmeier A."/>
            <person name="Kalinowski J."/>
            <person name="Ruckert C."/>
        </authorList>
    </citation>
    <scope>NUCLEOTIDE SEQUENCE</scope>
    <source>
        <strain evidence="2">JCM 3313</strain>
    </source>
</reference>